<dbReference type="InterPro" id="IPR057602">
    <property type="entry name" value="Zfn-CCCH_PARP12"/>
</dbReference>
<keyword evidence="6" id="KW-0677">Repeat</keyword>
<name>A0AAR2LI28_PYGNA</name>
<organism evidence="16 17">
    <name type="scientific">Pygocentrus nattereri</name>
    <name type="common">Red-bellied piranha</name>
    <dbReference type="NCBI Taxonomy" id="42514"/>
    <lineage>
        <taxon>Eukaryota</taxon>
        <taxon>Metazoa</taxon>
        <taxon>Chordata</taxon>
        <taxon>Craniata</taxon>
        <taxon>Vertebrata</taxon>
        <taxon>Euteleostomi</taxon>
        <taxon>Actinopterygii</taxon>
        <taxon>Neopterygii</taxon>
        <taxon>Teleostei</taxon>
        <taxon>Ostariophysi</taxon>
        <taxon>Characiformes</taxon>
        <taxon>Characoidei</taxon>
        <taxon>Pygocentrus</taxon>
    </lineage>
</organism>
<dbReference type="Gene3D" id="3.30.1370.210">
    <property type="match status" value="1"/>
</dbReference>
<evidence type="ECO:0008006" key="18">
    <source>
        <dbReference type="Google" id="ProtNLM"/>
    </source>
</evidence>
<accession>A0AAR2LI28</accession>
<feature type="zinc finger region" description="C3H1-type" evidence="11">
    <location>
        <begin position="161"/>
        <end position="183"/>
    </location>
</feature>
<evidence type="ECO:0000256" key="4">
    <source>
        <dbReference type="ARBA" id="ARBA00022553"/>
    </source>
</evidence>
<keyword evidence="5 11" id="KW-0479">Metal-binding</keyword>
<dbReference type="InterPro" id="IPR051712">
    <property type="entry name" value="ARTD-AVP"/>
</dbReference>
<keyword evidence="7 11" id="KW-0863">Zinc-finger</keyword>
<evidence type="ECO:0000313" key="16">
    <source>
        <dbReference type="Ensembl" id="ENSPNAP00000076210.1"/>
    </source>
</evidence>
<keyword evidence="4" id="KW-0597">Phosphoprotein</keyword>
<evidence type="ECO:0000256" key="9">
    <source>
        <dbReference type="ARBA" id="ARBA00023242"/>
    </source>
</evidence>
<dbReference type="GO" id="GO:0005737">
    <property type="term" value="C:cytoplasm"/>
    <property type="evidence" value="ECO:0007669"/>
    <property type="project" value="UniProtKB-SubCell"/>
</dbReference>
<dbReference type="GeneTree" id="ENSGT00940000154649"/>
<dbReference type="Ensembl" id="ENSPNAT00000048238.1">
    <property type="protein sequence ID" value="ENSPNAP00000076210.1"/>
    <property type="gene ID" value="ENSPNAG00000031002.1"/>
</dbReference>
<evidence type="ECO:0000256" key="5">
    <source>
        <dbReference type="ARBA" id="ARBA00022723"/>
    </source>
</evidence>
<dbReference type="SUPFAM" id="SSF117839">
    <property type="entry name" value="WWE domain"/>
    <property type="match status" value="1"/>
</dbReference>
<dbReference type="InterPro" id="IPR000571">
    <property type="entry name" value="Znf_CCCH"/>
</dbReference>
<comment type="similarity">
    <text evidence="10">Belongs to the ARTD/PARP family.</text>
</comment>
<dbReference type="PROSITE" id="PS50918">
    <property type="entry name" value="WWE"/>
    <property type="match status" value="1"/>
</dbReference>
<evidence type="ECO:0000313" key="17">
    <source>
        <dbReference type="Proteomes" id="UP001501920"/>
    </source>
</evidence>
<dbReference type="Pfam" id="PF25261">
    <property type="entry name" value="zf-CCCH_PARP12"/>
    <property type="match status" value="1"/>
</dbReference>
<reference evidence="16" key="2">
    <citation type="submission" date="2025-08" db="UniProtKB">
        <authorList>
            <consortium name="Ensembl"/>
        </authorList>
    </citation>
    <scope>IDENTIFICATION</scope>
</reference>
<feature type="region of interest" description="Disordered" evidence="12">
    <location>
        <begin position="892"/>
        <end position="915"/>
    </location>
</feature>
<evidence type="ECO:0000256" key="1">
    <source>
        <dbReference type="ARBA" id="ARBA00004123"/>
    </source>
</evidence>
<keyword evidence="17" id="KW-1185">Reference proteome</keyword>
<evidence type="ECO:0000256" key="8">
    <source>
        <dbReference type="ARBA" id="ARBA00022833"/>
    </source>
</evidence>
<dbReference type="PROSITE" id="PS50103">
    <property type="entry name" value="ZF_C3H1"/>
    <property type="match status" value="2"/>
</dbReference>
<dbReference type="AlphaFoldDB" id="A0AAR2LI28"/>
<dbReference type="GO" id="GO:0008270">
    <property type="term" value="F:zinc ion binding"/>
    <property type="evidence" value="ECO:0007669"/>
    <property type="project" value="UniProtKB-KW"/>
</dbReference>
<keyword evidence="3" id="KW-0963">Cytoplasm</keyword>
<feature type="domain" description="C3H1-type" evidence="13">
    <location>
        <begin position="161"/>
        <end position="183"/>
    </location>
</feature>
<dbReference type="InterPro" id="IPR012317">
    <property type="entry name" value="Poly(ADP-ribose)pol_cat_dom"/>
</dbReference>
<evidence type="ECO:0000259" key="15">
    <source>
        <dbReference type="PROSITE" id="PS51059"/>
    </source>
</evidence>
<feature type="region of interest" description="Disordered" evidence="12">
    <location>
        <begin position="965"/>
        <end position="1011"/>
    </location>
</feature>
<dbReference type="GO" id="GO:0005634">
    <property type="term" value="C:nucleus"/>
    <property type="evidence" value="ECO:0007669"/>
    <property type="project" value="UniProtKB-SubCell"/>
</dbReference>
<keyword evidence="9" id="KW-0539">Nucleus</keyword>
<keyword evidence="8 11" id="KW-0862">Zinc</keyword>
<dbReference type="PANTHER" id="PTHR45740:SF15">
    <property type="entry name" value="ZINC FINGER CCCH TYPE DOMAIN CONTAINING 1-LIKE"/>
    <property type="match status" value="1"/>
</dbReference>
<dbReference type="Pfam" id="PF23466">
    <property type="entry name" value="WWE_4"/>
    <property type="match status" value="1"/>
</dbReference>
<evidence type="ECO:0000256" key="11">
    <source>
        <dbReference type="PROSITE-ProRule" id="PRU00723"/>
    </source>
</evidence>
<feature type="region of interest" description="Disordered" evidence="12">
    <location>
        <begin position="766"/>
        <end position="844"/>
    </location>
</feature>
<dbReference type="Gene3D" id="3.90.228.10">
    <property type="match status" value="1"/>
</dbReference>
<evidence type="ECO:0000259" key="14">
    <source>
        <dbReference type="PROSITE" id="PS50918"/>
    </source>
</evidence>
<dbReference type="GO" id="GO:1990404">
    <property type="term" value="F:NAD+-protein mono-ADP-ribosyltransferase activity"/>
    <property type="evidence" value="ECO:0007669"/>
    <property type="project" value="TreeGrafter"/>
</dbReference>
<feature type="domain" description="WWE" evidence="14">
    <location>
        <begin position="333"/>
        <end position="423"/>
    </location>
</feature>
<dbReference type="Pfam" id="PF02825">
    <property type="entry name" value="WWE"/>
    <property type="match status" value="1"/>
</dbReference>
<evidence type="ECO:0000256" key="12">
    <source>
        <dbReference type="SAM" id="MobiDB-lite"/>
    </source>
</evidence>
<dbReference type="Gene3D" id="3.30.720.50">
    <property type="match status" value="1"/>
</dbReference>
<feature type="region of interest" description="Disordered" evidence="12">
    <location>
        <begin position="219"/>
        <end position="241"/>
    </location>
</feature>
<comment type="subcellular location">
    <subcellularLocation>
        <location evidence="2">Cytoplasm</location>
    </subcellularLocation>
    <subcellularLocation>
        <location evidence="1">Nucleus</location>
    </subcellularLocation>
</comment>
<reference evidence="16" key="3">
    <citation type="submission" date="2025-09" db="UniProtKB">
        <authorList>
            <consortium name="Ensembl"/>
        </authorList>
    </citation>
    <scope>IDENTIFICATION</scope>
</reference>
<evidence type="ECO:0000256" key="10">
    <source>
        <dbReference type="ARBA" id="ARBA00024347"/>
    </source>
</evidence>
<dbReference type="GO" id="GO:0003950">
    <property type="term" value="F:NAD+ poly-ADP-ribosyltransferase activity"/>
    <property type="evidence" value="ECO:0007669"/>
    <property type="project" value="InterPro"/>
</dbReference>
<dbReference type="SMART" id="SM00356">
    <property type="entry name" value="ZnF_C3H1"/>
    <property type="match status" value="3"/>
</dbReference>
<feature type="zinc finger region" description="C3H1-type" evidence="11">
    <location>
        <begin position="247"/>
        <end position="274"/>
    </location>
</feature>
<feature type="domain" description="C3H1-type" evidence="13">
    <location>
        <begin position="247"/>
        <end position="274"/>
    </location>
</feature>
<dbReference type="PANTHER" id="PTHR45740">
    <property type="entry name" value="POLY [ADP-RIBOSE] POLYMERASE"/>
    <property type="match status" value="1"/>
</dbReference>
<dbReference type="Pfam" id="PF00644">
    <property type="entry name" value="PARP"/>
    <property type="match status" value="1"/>
</dbReference>
<dbReference type="Proteomes" id="UP001501920">
    <property type="component" value="Chromosome 11"/>
</dbReference>
<dbReference type="SUPFAM" id="SSF56399">
    <property type="entry name" value="ADP-ribosylation"/>
    <property type="match status" value="1"/>
</dbReference>
<dbReference type="CDD" id="cd01439">
    <property type="entry name" value="TCCD_inducible_PARP_like"/>
    <property type="match status" value="1"/>
</dbReference>
<evidence type="ECO:0000256" key="6">
    <source>
        <dbReference type="ARBA" id="ARBA00022737"/>
    </source>
</evidence>
<reference evidence="16 17" key="1">
    <citation type="submission" date="2020-10" db="EMBL/GenBank/DDBJ databases">
        <title>Pygocentrus nattereri (red-bellied piranha) genome, fPygNat1, primary haplotype.</title>
        <authorList>
            <person name="Myers G."/>
            <person name="Meyer A."/>
            <person name="Karagic N."/>
            <person name="Pippel M."/>
            <person name="Winkler S."/>
            <person name="Tracey A."/>
            <person name="Wood J."/>
            <person name="Formenti G."/>
            <person name="Howe K."/>
            <person name="Fedrigo O."/>
            <person name="Jarvis E.D."/>
        </authorList>
    </citation>
    <scope>NUCLEOTIDE SEQUENCE [LARGE SCALE GENOMIC DNA]</scope>
</reference>
<dbReference type="PROSITE" id="PS51059">
    <property type="entry name" value="PARP_CATALYTIC"/>
    <property type="match status" value="1"/>
</dbReference>
<feature type="compositionally biased region" description="Polar residues" evidence="12">
    <location>
        <begin position="904"/>
        <end position="915"/>
    </location>
</feature>
<sequence>MALEAVLKRICDSSGSVDGDGLLDMSVSLPDSEDLDTVIRNSDYFTVIQRDNCKKVIVRTNLKLCWPGECDEACKHLHLCRFYLLGECRGWRCTYGHSLESEHNSAVLREHNLRGLNKDQLRVLLLQSDSRLLPHVCVSYNKGRGEYGNCPDKEACRRLHICESYIRGTCDDSSKCRRSHDFYEPHPMKNLQAKGVSSQLIGSLLLIYRNIMALKDHSNARGETSAKRKVDTKSSNKDKVPASLQRNAENMICLSFVKGYCKFGERCWRIHFDMPYKWEVEVDQVWTYLPDNEAIERDYCNPVKTYSVGIEPVRFDTMTQGFRRVRRVSTESSVLEPTFVLTTQWKWYWENEYGKWIQYASVKEMHRLSSVSGQELEQKYLQFLKDSNNAVVRFTAGNQFYELNFRDMKQRNEMTGTERTVRRRPQFVSTLDAQRARASRRGAQSSSHKGVPGFWDQSAIPDSGFQRVLLSPSDKDYTRVQERFHKTMTGFTILRIERVQNREQWEDFQTKRERMRKANKDKKYEEGERLLFHGTKSDCIDAICNQNVDMRLSGANGTVYGQGSYFARDAKYSHGFTDKYGEKSMFVCRVLVGQYTRGVSSYRRPPAKDSTGTLYDSCVDNPKEPTIFVVFDRPQVYPEFLITYEEETFSQSDVNFIKSFVCPVSQSLAQLAITDITSTSKPTALTDSSLSAANGSQMASSSLEKYTITSSPTTTEPASPCLSTATASNPLVVVMDSSVSQHRGLASSHPLVDGNLADANRVVTAPKRDQLSHLNSKPPAQFGSSRLPSKSGHDLAAAVSEKSDDHHLISRKPSFPDSTVQSESAKIQKASHTSDFTKPAPQNLLQDSRKSLTLTSVDSDSGWDVLDPFATLLNFPANSKSFLLDYSPPTSVSAKASTDKDSRTGNTVQSESAKNLKSTLSSCSADFTKPAPRSFQEDSTVLQEPQTKTTHFLRDQSADSSFSVLYNSSSSSTSSRLYSPGVSSSSDVSNRQRACSPPLQREQTKKTCVVQ</sequence>
<feature type="compositionally biased region" description="Low complexity" evidence="12">
    <location>
        <begin position="965"/>
        <end position="989"/>
    </location>
</feature>
<dbReference type="InterPro" id="IPR037197">
    <property type="entry name" value="WWE_dom_sf"/>
</dbReference>
<evidence type="ECO:0000256" key="7">
    <source>
        <dbReference type="ARBA" id="ARBA00022771"/>
    </source>
</evidence>
<evidence type="ECO:0000259" key="13">
    <source>
        <dbReference type="PROSITE" id="PS50103"/>
    </source>
</evidence>
<protein>
    <recommendedName>
        <fullName evidence="18">Poly [ADP-ribose] polymerase</fullName>
    </recommendedName>
</protein>
<proteinExistence type="inferred from homology"/>
<evidence type="ECO:0000256" key="2">
    <source>
        <dbReference type="ARBA" id="ARBA00004496"/>
    </source>
</evidence>
<dbReference type="InterPro" id="IPR004170">
    <property type="entry name" value="WWE_dom"/>
</dbReference>
<feature type="compositionally biased region" description="Basic and acidic residues" evidence="12">
    <location>
        <begin position="219"/>
        <end position="240"/>
    </location>
</feature>
<feature type="domain" description="PARP catalytic" evidence="15">
    <location>
        <begin position="451"/>
        <end position="665"/>
    </location>
</feature>
<evidence type="ECO:0000256" key="3">
    <source>
        <dbReference type="ARBA" id="ARBA00022490"/>
    </source>
</evidence>
<feature type="compositionally biased region" description="Polar residues" evidence="12">
    <location>
        <begin position="816"/>
        <end position="836"/>
    </location>
</feature>